<dbReference type="AlphaFoldDB" id="A0A288Q6W3"/>
<protein>
    <submittedName>
        <fullName evidence="1">Uncharacterized protein</fullName>
    </submittedName>
</protein>
<accession>A0A288Q6W3</accession>
<organism evidence="1 2">
    <name type="scientific">Weissella soli</name>
    <dbReference type="NCBI Taxonomy" id="155866"/>
    <lineage>
        <taxon>Bacteria</taxon>
        <taxon>Bacillati</taxon>
        <taxon>Bacillota</taxon>
        <taxon>Bacilli</taxon>
        <taxon>Lactobacillales</taxon>
        <taxon>Lactobacillaceae</taxon>
        <taxon>Weissella</taxon>
    </lineage>
</organism>
<dbReference type="EMBL" id="QRAS01000001">
    <property type="protein sequence ID" value="RDL12151.1"/>
    <property type="molecule type" value="Genomic_DNA"/>
</dbReference>
<proteinExistence type="predicted"/>
<keyword evidence="2" id="KW-1185">Reference proteome</keyword>
<dbReference type="GeneID" id="94546832"/>
<sequence>MAVAPYDLEPDDDSRWQGLAEEKETLESELEELDQEREELQIKIYEIGSEMEKL</sequence>
<dbReference type="KEGG" id="wso:WSWS_00954"/>
<evidence type="ECO:0000313" key="1">
    <source>
        <dbReference type="EMBL" id="RDL12151.1"/>
    </source>
</evidence>
<comment type="caution">
    <text evidence="1">The sequence shown here is derived from an EMBL/GenBank/DDBJ whole genome shotgun (WGS) entry which is preliminary data.</text>
</comment>
<dbReference type="Proteomes" id="UP000254912">
    <property type="component" value="Unassembled WGS sequence"/>
</dbReference>
<gene>
    <name evidence="1" type="ORF">DFP99_0583</name>
</gene>
<dbReference type="RefSeq" id="WP_164699439.1">
    <property type="nucleotide sequence ID" value="NZ_BJYO01000002.1"/>
</dbReference>
<evidence type="ECO:0000313" key="2">
    <source>
        <dbReference type="Proteomes" id="UP000254912"/>
    </source>
</evidence>
<name>A0A288Q6W3_9LACO</name>
<reference evidence="1 2" key="1">
    <citation type="submission" date="2018-07" db="EMBL/GenBank/DDBJ databases">
        <title>Genomic Encyclopedia of Type Strains, Phase III (KMG-III): the genomes of soil and plant-associated and newly described type strains.</title>
        <authorList>
            <person name="Whitman W."/>
        </authorList>
    </citation>
    <scope>NUCLEOTIDE SEQUENCE [LARGE SCALE GENOMIC DNA]</scope>
    <source>
        <strain evidence="1 2">CECT 7031</strain>
    </source>
</reference>